<feature type="non-terminal residue" evidence="4">
    <location>
        <position position="198"/>
    </location>
</feature>
<evidence type="ECO:0000256" key="2">
    <source>
        <dbReference type="SAM" id="MobiDB-lite"/>
    </source>
</evidence>
<dbReference type="InterPro" id="IPR012677">
    <property type="entry name" value="Nucleotide-bd_a/b_plait_sf"/>
</dbReference>
<organism evidence="4 5">
    <name type="scientific">Pristionchus mayeri</name>
    <dbReference type="NCBI Taxonomy" id="1317129"/>
    <lineage>
        <taxon>Eukaryota</taxon>
        <taxon>Metazoa</taxon>
        <taxon>Ecdysozoa</taxon>
        <taxon>Nematoda</taxon>
        <taxon>Chromadorea</taxon>
        <taxon>Rhabditida</taxon>
        <taxon>Rhabditina</taxon>
        <taxon>Diplogasteromorpha</taxon>
        <taxon>Diplogasteroidea</taxon>
        <taxon>Neodiplogasteridae</taxon>
        <taxon>Pristionchus</taxon>
    </lineage>
</organism>
<accession>A0AAN5CY38</accession>
<protein>
    <recommendedName>
        <fullName evidence="3">RRM domain-containing protein</fullName>
    </recommendedName>
</protein>
<evidence type="ECO:0000313" key="4">
    <source>
        <dbReference type="EMBL" id="GMR52856.1"/>
    </source>
</evidence>
<dbReference type="SMART" id="SM00360">
    <property type="entry name" value="RRM"/>
    <property type="match status" value="1"/>
</dbReference>
<dbReference type="InterPro" id="IPR000504">
    <property type="entry name" value="RRM_dom"/>
</dbReference>
<dbReference type="InterPro" id="IPR035979">
    <property type="entry name" value="RBD_domain_sf"/>
</dbReference>
<sequence>MSNIDLALDDIIAKTKSIKKIRGYKNPSKGRKSDKMSGRKIGGGVKKRSNGMMKKGAEFTKTLPNGKWKHDKFASLDSVRTLGSTSIPLESVVNANKRVRMNISNLAETVNTADLEELFSSYFIDSVSVHYGEKGNHLGTAEVVMKRRNAERAINDLKGISIDGSLILLAIVNGRKGSSIFDRVQFAKKIDGGPEKKR</sequence>
<dbReference type="EMBL" id="BTRK01000005">
    <property type="protein sequence ID" value="GMR52856.1"/>
    <property type="molecule type" value="Genomic_DNA"/>
</dbReference>
<dbReference type="PANTHER" id="PTHR19965">
    <property type="entry name" value="RNA AND EXPORT FACTOR BINDING PROTEIN"/>
    <property type="match status" value="1"/>
</dbReference>
<feature type="domain" description="RRM" evidence="3">
    <location>
        <begin position="100"/>
        <end position="170"/>
    </location>
</feature>
<dbReference type="SUPFAM" id="SSF54928">
    <property type="entry name" value="RNA-binding domain, RBD"/>
    <property type="match status" value="1"/>
</dbReference>
<evidence type="ECO:0000256" key="1">
    <source>
        <dbReference type="ARBA" id="ARBA00022884"/>
    </source>
</evidence>
<reference evidence="5" key="1">
    <citation type="submission" date="2022-10" db="EMBL/GenBank/DDBJ databases">
        <title>Genome assembly of Pristionchus species.</title>
        <authorList>
            <person name="Yoshida K."/>
            <person name="Sommer R.J."/>
        </authorList>
    </citation>
    <scope>NUCLEOTIDE SEQUENCE [LARGE SCALE GENOMIC DNA]</scope>
    <source>
        <strain evidence="5">RS5460</strain>
    </source>
</reference>
<name>A0AAN5CY38_9BILA</name>
<dbReference type="Proteomes" id="UP001328107">
    <property type="component" value="Unassembled WGS sequence"/>
</dbReference>
<dbReference type="GO" id="GO:0005634">
    <property type="term" value="C:nucleus"/>
    <property type="evidence" value="ECO:0007669"/>
    <property type="project" value="TreeGrafter"/>
</dbReference>
<dbReference type="GO" id="GO:0003729">
    <property type="term" value="F:mRNA binding"/>
    <property type="evidence" value="ECO:0007669"/>
    <property type="project" value="TreeGrafter"/>
</dbReference>
<evidence type="ECO:0000259" key="3">
    <source>
        <dbReference type="SMART" id="SM00360"/>
    </source>
</evidence>
<feature type="region of interest" description="Disordered" evidence="2">
    <location>
        <begin position="22"/>
        <end position="50"/>
    </location>
</feature>
<dbReference type="PANTHER" id="PTHR19965:SF82">
    <property type="entry name" value="THO COMPLEX SUBUNIT 4"/>
    <property type="match status" value="1"/>
</dbReference>
<dbReference type="AlphaFoldDB" id="A0AAN5CY38"/>
<dbReference type="InterPro" id="IPR051229">
    <property type="entry name" value="ALYREF_mRNA_export"/>
</dbReference>
<keyword evidence="5" id="KW-1185">Reference proteome</keyword>
<proteinExistence type="predicted"/>
<gene>
    <name evidence="4" type="ORF">PMAYCL1PPCAC_23051</name>
</gene>
<dbReference type="GO" id="GO:0006406">
    <property type="term" value="P:mRNA export from nucleus"/>
    <property type="evidence" value="ECO:0007669"/>
    <property type="project" value="TreeGrafter"/>
</dbReference>
<keyword evidence="1" id="KW-0694">RNA-binding</keyword>
<dbReference type="Gene3D" id="3.30.70.330">
    <property type="match status" value="1"/>
</dbReference>
<comment type="caution">
    <text evidence="4">The sequence shown here is derived from an EMBL/GenBank/DDBJ whole genome shotgun (WGS) entry which is preliminary data.</text>
</comment>
<dbReference type="Pfam" id="PF00076">
    <property type="entry name" value="RRM_1"/>
    <property type="match status" value="1"/>
</dbReference>
<evidence type="ECO:0000313" key="5">
    <source>
        <dbReference type="Proteomes" id="UP001328107"/>
    </source>
</evidence>